<evidence type="ECO:0000313" key="8">
    <source>
        <dbReference type="EMBL" id="KAF9507657.1"/>
    </source>
</evidence>
<name>A0A9P6AKS2_9AGAM</name>
<feature type="transmembrane region" description="Helical" evidence="6">
    <location>
        <begin position="241"/>
        <end position="261"/>
    </location>
</feature>
<dbReference type="SUPFAM" id="SSF103481">
    <property type="entry name" value="Multidrug resistance efflux transporter EmrE"/>
    <property type="match status" value="1"/>
</dbReference>
<evidence type="ECO:0000313" key="9">
    <source>
        <dbReference type="Proteomes" id="UP000886523"/>
    </source>
</evidence>
<dbReference type="InterPro" id="IPR000620">
    <property type="entry name" value="EamA_dom"/>
</dbReference>
<evidence type="ECO:0000256" key="5">
    <source>
        <dbReference type="SAM" id="MobiDB-lite"/>
    </source>
</evidence>
<keyword evidence="4 6" id="KW-0472">Membrane</keyword>
<feature type="compositionally biased region" description="Polar residues" evidence="5">
    <location>
        <begin position="18"/>
        <end position="34"/>
    </location>
</feature>
<evidence type="ECO:0000256" key="6">
    <source>
        <dbReference type="SAM" id="Phobius"/>
    </source>
</evidence>
<dbReference type="PANTHER" id="PTHR22911">
    <property type="entry name" value="ACYL-MALONYL CONDENSING ENZYME-RELATED"/>
    <property type="match status" value="1"/>
</dbReference>
<evidence type="ECO:0000256" key="3">
    <source>
        <dbReference type="ARBA" id="ARBA00022989"/>
    </source>
</evidence>
<dbReference type="Proteomes" id="UP000886523">
    <property type="component" value="Unassembled WGS sequence"/>
</dbReference>
<evidence type="ECO:0000256" key="4">
    <source>
        <dbReference type="ARBA" id="ARBA00023136"/>
    </source>
</evidence>
<organism evidence="8 9">
    <name type="scientific">Hydnum rufescens UP504</name>
    <dbReference type="NCBI Taxonomy" id="1448309"/>
    <lineage>
        <taxon>Eukaryota</taxon>
        <taxon>Fungi</taxon>
        <taxon>Dikarya</taxon>
        <taxon>Basidiomycota</taxon>
        <taxon>Agaricomycotina</taxon>
        <taxon>Agaricomycetes</taxon>
        <taxon>Cantharellales</taxon>
        <taxon>Hydnaceae</taxon>
        <taxon>Hydnum</taxon>
    </lineage>
</organism>
<comment type="subcellular location">
    <subcellularLocation>
        <location evidence="1">Membrane</location>
        <topology evidence="1">Multi-pass membrane protein</topology>
    </subcellularLocation>
</comment>
<comment type="caution">
    <text evidence="8">The sequence shown here is derived from an EMBL/GenBank/DDBJ whole genome shotgun (WGS) entry which is preliminary data.</text>
</comment>
<feature type="transmembrane region" description="Helical" evidence="6">
    <location>
        <begin position="273"/>
        <end position="295"/>
    </location>
</feature>
<evidence type="ECO:0000259" key="7">
    <source>
        <dbReference type="Pfam" id="PF00892"/>
    </source>
</evidence>
<protein>
    <recommendedName>
        <fullName evidence="7">EamA domain-containing protein</fullName>
    </recommendedName>
</protein>
<evidence type="ECO:0000256" key="2">
    <source>
        <dbReference type="ARBA" id="ARBA00022692"/>
    </source>
</evidence>
<evidence type="ECO:0000256" key="1">
    <source>
        <dbReference type="ARBA" id="ARBA00004141"/>
    </source>
</evidence>
<gene>
    <name evidence="8" type="ORF">BS47DRAFT_1351246</name>
</gene>
<dbReference type="EMBL" id="MU129075">
    <property type="protein sequence ID" value="KAF9507657.1"/>
    <property type="molecule type" value="Genomic_DNA"/>
</dbReference>
<dbReference type="AlphaFoldDB" id="A0A9P6AKS2"/>
<dbReference type="Pfam" id="PF00892">
    <property type="entry name" value="EamA"/>
    <property type="match status" value="1"/>
</dbReference>
<feature type="transmembrane region" description="Helical" evidence="6">
    <location>
        <begin position="170"/>
        <end position="189"/>
    </location>
</feature>
<accession>A0A9P6AKS2</accession>
<feature type="region of interest" description="Disordered" evidence="5">
    <location>
        <begin position="10"/>
        <end position="35"/>
    </location>
</feature>
<feature type="domain" description="EamA" evidence="7">
    <location>
        <begin position="60"/>
        <end position="184"/>
    </location>
</feature>
<feature type="transmembrane region" description="Helical" evidence="6">
    <location>
        <begin position="209"/>
        <end position="229"/>
    </location>
</feature>
<feature type="transmembrane region" description="Helical" evidence="6">
    <location>
        <begin position="142"/>
        <end position="161"/>
    </location>
</feature>
<keyword evidence="2 6" id="KW-0812">Transmembrane</keyword>
<dbReference type="GO" id="GO:0016020">
    <property type="term" value="C:membrane"/>
    <property type="evidence" value="ECO:0007669"/>
    <property type="project" value="UniProtKB-SubCell"/>
</dbReference>
<keyword evidence="9" id="KW-1185">Reference proteome</keyword>
<feature type="transmembrane region" description="Helical" evidence="6">
    <location>
        <begin position="60"/>
        <end position="78"/>
    </location>
</feature>
<dbReference type="InterPro" id="IPR037185">
    <property type="entry name" value="EmrE-like"/>
</dbReference>
<reference evidence="8" key="1">
    <citation type="journal article" date="2020" name="Nat. Commun.">
        <title>Large-scale genome sequencing of mycorrhizal fungi provides insights into the early evolution of symbiotic traits.</title>
        <authorList>
            <person name="Miyauchi S."/>
            <person name="Kiss E."/>
            <person name="Kuo A."/>
            <person name="Drula E."/>
            <person name="Kohler A."/>
            <person name="Sanchez-Garcia M."/>
            <person name="Morin E."/>
            <person name="Andreopoulos B."/>
            <person name="Barry K.W."/>
            <person name="Bonito G."/>
            <person name="Buee M."/>
            <person name="Carver A."/>
            <person name="Chen C."/>
            <person name="Cichocki N."/>
            <person name="Clum A."/>
            <person name="Culley D."/>
            <person name="Crous P.W."/>
            <person name="Fauchery L."/>
            <person name="Girlanda M."/>
            <person name="Hayes R.D."/>
            <person name="Keri Z."/>
            <person name="LaButti K."/>
            <person name="Lipzen A."/>
            <person name="Lombard V."/>
            <person name="Magnuson J."/>
            <person name="Maillard F."/>
            <person name="Murat C."/>
            <person name="Nolan M."/>
            <person name="Ohm R.A."/>
            <person name="Pangilinan J."/>
            <person name="Pereira M.F."/>
            <person name="Perotto S."/>
            <person name="Peter M."/>
            <person name="Pfister S."/>
            <person name="Riley R."/>
            <person name="Sitrit Y."/>
            <person name="Stielow J.B."/>
            <person name="Szollosi G."/>
            <person name="Zifcakova L."/>
            <person name="Stursova M."/>
            <person name="Spatafora J.W."/>
            <person name="Tedersoo L."/>
            <person name="Vaario L.M."/>
            <person name="Yamada A."/>
            <person name="Yan M."/>
            <person name="Wang P."/>
            <person name="Xu J."/>
            <person name="Bruns T."/>
            <person name="Baldrian P."/>
            <person name="Vilgalys R."/>
            <person name="Dunand C."/>
            <person name="Henrissat B."/>
            <person name="Grigoriev I.V."/>
            <person name="Hibbett D."/>
            <person name="Nagy L.G."/>
            <person name="Martin F.M."/>
        </authorList>
    </citation>
    <scope>NUCLEOTIDE SEQUENCE</scope>
    <source>
        <strain evidence="8">UP504</strain>
    </source>
</reference>
<dbReference type="PANTHER" id="PTHR22911:SF6">
    <property type="entry name" value="SOLUTE CARRIER FAMILY 35 MEMBER G1"/>
    <property type="match status" value="1"/>
</dbReference>
<keyword evidence="3 6" id="KW-1133">Transmembrane helix</keyword>
<sequence length="321" mass="34886">MAGGSLPRFTAHAHKSSDNLQSQIHSDSRLSSQDPPCIPSTLASTSVRAQLGAMYSRNEGLLLIAGAQWFFALMNLGVKLLTLLDKPVPTLEAVTYICCFIYVHWKQVPHPILGPPEVRGWLVLRGFTGVYYSLQYLSLSDATAITFLSPSTIAFCGFLFLHETWAFREAMAGLFALLGVLFIARPESIFGRPSTSDLPLEKATPAQRLVAVGFALIGVLGVTGAMISLRIIGKRAHPMHSMIYFSAWCVLAACVGSMTVVHEPWVLSTNWRWISGLVGIGASGFIAQVLLTLGLQKETASRGSIALYSQGRALLRHPPPY</sequence>
<proteinExistence type="predicted"/>
<dbReference type="OrthoDB" id="306876at2759"/>